<gene>
    <name evidence="2" type="ORF">GQ602_004631</name>
</gene>
<reference evidence="2 3" key="1">
    <citation type="journal article" date="2020" name="G3 (Bethesda)">
        <title>Genetic Underpinnings of Host Manipulation by Ophiocordyceps as Revealed by Comparative Transcriptomics.</title>
        <authorList>
            <person name="Will I."/>
            <person name="Das B."/>
            <person name="Trinh T."/>
            <person name="Brachmann A."/>
            <person name="Ohm R.A."/>
            <person name="de Bekker C."/>
        </authorList>
    </citation>
    <scope>NUCLEOTIDE SEQUENCE [LARGE SCALE GENOMIC DNA]</scope>
    <source>
        <strain evidence="2 3">EC05</strain>
    </source>
</reference>
<keyword evidence="3" id="KW-1185">Reference proteome</keyword>
<name>A0A8H4Q454_9HYPO</name>
<dbReference type="EMBL" id="JAACLJ010000005">
    <property type="protein sequence ID" value="KAF4585326.1"/>
    <property type="molecule type" value="Genomic_DNA"/>
</dbReference>
<protein>
    <submittedName>
        <fullName evidence="2">Uncharacterized protein</fullName>
    </submittedName>
</protein>
<dbReference type="AlphaFoldDB" id="A0A8H4Q454"/>
<organism evidence="2 3">
    <name type="scientific">Ophiocordyceps camponoti-floridani</name>
    <dbReference type="NCBI Taxonomy" id="2030778"/>
    <lineage>
        <taxon>Eukaryota</taxon>
        <taxon>Fungi</taxon>
        <taxon>Dikarya</taxon>
        <taxon>Ascomycota</taxon>
        <taxon>Pezizomycotina</taxon>
        <taxon>Sordariomycetes</taxon>
        <taxon>Hypocreomycetidae</taxon>
        <taxon>Hypocreales</taxon>
        <taxon>Ophiocordycipitaceae</taxon>
        <taxon>Ophiocordyceps</taxon>
    </lineage>
</organism>
<proteinExistence type="predicted"/>
<accession>A0A8H4Q454</accession>
<evidence type="ECO:0000256" key="1">
    <source>
        <dbReference type="SAM" id="MobiDB-lite"/>
    </source>
</evidence>
<feature type="region of interest" description="Disordered" evidence="1">
    <location>
        <begin position="57"/>
        <end position="84"/>
    </location>
</feature>
<feature type="region of interest" description="Disordered" evidence="1">
    <location>
        <begin position="111"/>
        <end position="173"/>
    </location>
</feature>
<dbReference type="Proteomes" id="UP000562929">
    <property type="component" value="Unassembled WGS sequence"/>
</dbReference>
<feature type="region of interest" description="Disordered" evidence="1">
    <location>
        <begin position="209"/>
        <end position="230"/>
    </location>
</feature>
<sequence length="230" mass="23001">MCALVEESANPVLARLLQAAQPHHEEVLAWPGFARPGATHMTTGRINQITFVCRGRPDGGTWTGPPQRGSAAGGRTGAAAPGALLPAAAGPGGASGFPSSVNLGSRARAEAAGLGTCRTPRDAPPWGPHSRPPRASASGPGTNGRHGSGAAPPTLRRAGGSIATRGSEGSAGVWGGFPAWPNFGRGGPDSRPTCPPMYGVLGADVHFPYNAPSPPPLGLEVQGRRPGGAG</sequence>
<evidence type="ECO:0000313" key="3">
    <source>
        <dbReference type="Proteomes" id="UP000562929"/>
    </source>
</evidence>
<comment type="caution">
    <text evidence="2">The sequence shown here is derived from an EMBL/GenBank/DDBJ whole genome shotgun (WGS) entry which is preliminary data.</text>
</comment>
<evidence type="ECO:0000313" key="2">
    <source>
        <dbReference type="EMBL" id="KAF4585326.1"/>
    </source>
</evidence>